<dbReference type="EMBL" id="JBAWKY010000002">
    <property type="protein sequence ID" value="MEI4462709.1"/>
    <property type="molecule type" value="Genomic_DNA"/>
</dbReference>
<dbReference type="PANTHER" id="PTHR35146">
    <property type="entry name" value="UPF0178 PROTEIN YAII"/>
    <property type="match status" value="1"/>
</dbReference>
<dbReference type="Pfam" id="PF02639">
    <property type="entry name" value="DUF188"/>
    <property type="match status" value="1"/>
</dbReference>
<dbReference type="EMBL" id="LNQL01000002">
    <property type="protein sequence ID" value="KSU49447.1"/>
    <property type="molecule type" value="Genomic_DNA"/>
</dbReference>
<dbReference type="Proteomes" id="UP000053797">
    <property type="component" value="Unassembled WGS sequence"/>
</dbReference>
<sequence>MSIFVDADGCPVVDLVIRHRQGRDVFLVCDTAHQMMREGATTITVGQGPDAVDYAIVNRMKRGDLVVTQDYGLAALVLARGGLAIDQNGRQFTNENIDLLLHTRHVGQQIRRAGGRTKGPKKRTRDADRAFEEAFRALVQTSI</sequence>
<evidence type="ECO:0000313" key="6">
    <source>
        <dbReference type="Proteomes" id="UP000053797"/>
    </source>
</evidence>
<evidence type="ECO:0000313" key="8">
    <source>
        <dbReference type="Proteomes" id="UP001387110"/>
    </source>
</evidence>
<dbReference type="AlphaFoldDB" id="A0A0V8GGL6"/>
<reference evidence="3 6" key="1">
    <citation type="journal article" date="2015" name="Int. J. Syst. Evol. Microbiol.">
        <title>Exiguobacterium enclense sp. nov., isolated from sediment.</title>
        <authorList>
            <person name="Dastager S.G."/>
            <person name="Mawlankar R."/>
            <person name="Sonalkar V.V."/>
            <person name="Thorat M.N."/>
            <person name="Mual P."/>
            <person name="Verma A."/>
            <person name="Krishnamurthi S."/>
            <person name="Tang S.K."/>
            <person name="Li W.J."/>
        </authorList>
    </citation>
    <scope>NUCLEOTIDE SEQUENCE [LARGE SCALE GENOMIC DNA]</scope>
    <source>
        <strain evidence="3 6">NIO-1109</strain>
    </source>
</reference>
<gene>
    <name evidence="3" type="ORF">AS033_08755</name>
    <name evidence="4" type="ORF">RSA11_05190</name>
    <name evidence="5" type="ORF">SZL87_09760</name>
</gene>
<organism evidence="3 6">
    <name type="scientific">Exiguobacterium indicum</name>
    <dbReference type="NCBI Taxonomy" id="296995"/>
    <lineage>
        <taxon>Bacteria</taxon>
        <taxon>Bacillati</taxon>
        <taxon>Bacillota</taxon>
        <taxon>Bacilli</taxon>
        <taxon>Bacillales</taxon>
        <taxon>Bacillales Family XII. Incertae Sedis</taxon>
        <taxon>Exiguobacterium</taxon>
    </lineage>
</organism>
<dbReference type="Proteomes" id="UP001387110">
    <property type="component" value="Unassembled WGS sequence"/>
</dbReference>
<evidence type="ECO:0000256" key="2">
    <source>
        <dbReference type="HAMAP-Rule" id="MF_00489"/>
    </source>
</evidence>
<dbReference type="HAMAP" id="MF_00489">
    <property type="entry name" value="UPF0178"/>
    <property type="match status" value="1"/>
</dbReference>
<dbReference type="OrthoDB" id="9798918at2"/>
<dbReference type="PANTHER" id="PTHR35146:SF1">
    <property type="entry name" value="UPF0178 PROTEIN YAII"/>
    <property type="match status" value="1"/>
</dbReference>
<reference evidence="5 8" key="3">
    <citation type="submission" date="2023-12" db="EMBL/GenBank/DDBJ databases">
        <authorList>
            <person name="Easwaran N."/>
            <person name="Lazarus H.P.S."/>
        </authorList>
    </citation>
    <scope>NUCLEOTIDE SEQUENCE [LARGE SCALE GENOMIC DNA]</scope>
    <source>
        <strain evidence="5 8">VIT-2023</strain>
    </source>
</reference>
<comment type="similarity">
    <text evidence="1 2">Belongs to the UPF0178 family.</text>
</comment>
<dbReference type="Proteomes" id="UP000072605">
    <property type="component" value="Unassembled WGS sequence"/>
</dbReference>
<evidence type="ECO:0000313" key="3">
    <source>
        <dbReference type="EMBL" id="KSU49447.1"/>
    </source>
</evidence>
<proteinExistence type="inferred from homology"/>
<evidence type="ECO:0000313" key="4">
    <source>
        <dbReference type="EMBL" id="KTR27597.1"/>
    </source>
</evidence>
<dbReference type="EMBL" id="LDQV01000013">
    <property type="protein sequence ID" value="KTR27597.1"/>
    <property type="molecule type" value="Genomic_DNA"/>
</dbReference>
<name>A0A0V8GGL6_9BACL</name>
<dbReference type="NCBIfam" id="NF001095">
    <property type="entry name" value="PRK00124.1"/>
    <property type="match status" value="1"/>
</dbReference>
<evidence type="ECO:0000313" key="5">
    <source>
        <dbReference type="EMBL" id="MEI4462709.1"/>
    </source>
</evidence>
<evidence type="ECO:0000256" key="1">
    <source>
        <dbReference type="ARBA" id="ARBA00008522"/>
    </source>
</evidence>
<dbReference type="RefSeq" id="WP_058265220.1">
    <property type="nucleotide sequence ID" value="NZ_FMYN01000002.1"/>
</dbReference>
<accession>A0A0V8GGL6</accession>
<reference evidence="4 7" key="2">
    <citation type="journal article" date="2016" name="Front. Microbiol.">
        <title>Genomic Resource of Rice Seed Associated Bacteria.</title>
        <authorList>
            <person name="Midha S."/>
            <person name="Bansal K."/>
            <person name="Sharma S."/>
            <person name="Kumar N."/>
            <person name="Patil P.P."/>
            <person name="Chaudhry V."/>
            <person name="Patil P.B."/>
        </authorList>
    </citation>
    <scope>NUCLEOTIDE SEQUENCE [LARGE SCALE GENOMIC DNA]</scope>
    <source>
        <strain evidence="4 7">RSA11</strain>
    </source>
</reference>
<dbReference type="InterPro" id="IPR003791">
    <property type="entry name" value="UPF0178"/>
</dbReference>
<protein>
    <recommendedName>
        <fullName evidence="2">UPF0178 protein AS033_08755</fullName>
    </recommendedName>
</protein>
<evidence type="ECO:0000313" key="7">
    <source>
        <dbReference type="Proteomes" id="UP000072605"/>
    </source>
</evidence>
<comment type="caution">
    <text evidence="3">The sequence shown here is derived from an EMBL/GenBank/DDBJ whole genome shotgun (WGS) entry which is preliminary data.</text>
</comment>
<keyword evidence="8" id="KW-1185">Reference proteome</keyword>